<feature type="domain" description="DUF676" evidence="8">
    <location>
        <begin position="54"/>
        <end position="202"/>
    </location>
</feature>
<dbReference type="PANTHER" id="PTHR48182:SF2">
    <property type="entry name" value="PROTEIN SERAC1"/>
    <property type="match status" value="1"/>
</dbReference>
<accession>A0A2V1E372</accession>
<dbReference type="InterPro" id="IPR007751">
    <property type="entry name" value="DUF676_lipase-like"/>
</dbReference>
<dbReference type="GO" id="GO:0005783">
    <property type="term" value="C:endoplasmic reticulum"/>
    <property type="evidence" value="ECO:0007669"/>
    <property type="project" value="UniProtKB-SubCell"/>
</dbReference>
<name>A0A2V1E372_9PLEO</name>
<evidence type="ECO:0000256" key="7">
    <source>
        <dbReference type="ARBA" id="ARBA00023136"/>
    </source>
</evidence>
<dbReference type="SUPFAM" id="SSF53474">
    <property type="entry name" value="alpha/beta-Hydrolases"/>
    <property type="match status" value="1"/>
</dbReference>
<keyword evidence="5" id="KW-0256">Endoplasmic reticulum</keyword>
<protein>
    <submittedName>
        <fullName evidence="9">Putative SesB-related regulatory protein</fullName>
    </submittedName>
</protein>
<dbReference type="Pfam" id="PF05057">
    <property type="entry name" value="DUF676"/>
    <property type="match status" value="1"/>
</dbReference>
<evidence type="ECO:0000256" key="2">
    <source>
        <dbReference type="ARBA" id="ARBA00004240"/>
    </source>
</evidence>
<reference evidence="9 10" key="1">
    <citation type="journal article" date="2018" name="Sci. Rep.">
        <title>Comparative genomics provides insights into the lifestyle and reveals functional heterogeneity of dark septate endophytic fungi.</title>
        <authorList>
            <person name="Knapp D.G."/>
            <person name="Nemeth J.B."/>
            <person name="Barry K."/>
            <person name="Hainaut M."/>
            <person name="Henrissat B."/>
            <person name="Johnson J."/>
            <person name="Kuo A."/>
            <person name="Lim J.H.P."/>
            <person name="Lipzen A."/>
            <person name="Nolan M."/>
            <person name="Ohm R.A."/>
            <person name="Tamas L."/>
            <person name="Grigoriev I.V."/>
            <person name="Spatafora J.W."/>
            <person name="Nagy L.G."/>
            <person name="Kovacs G.M."/>
        </authorList>
    </citation>
    <scope>NUCLEOTIDE SEQUENCE [LARGE SCALE GENOMIC DNA]</scope>
    <source>
        <strain evidence="9 10">DSE2036</strain>
    </source>
</reference>
<keyword evidence="7" id="KW-0472">Membrane</keyword>
<organism evidence="9 10">
    <name type="scientific">Periconia macrospinosa</name>
    <dbReference type="NCBI Taxonomy" id="97972"/>
    <lineage>
        <taxon>Eukaryota</taxon>
        <taxon>Fungi</taxon>
        <taxon>Dikarya</taxon>
        <taxon>Ascomycota</taxon>
        <taxon>Pezizomycotina</taxon>
        <taxon>Dothideomycetes</taxon>
        <taxon>Pleosporomycetidae</taxon>
        <taxon>Pleosporales</taxon>
        <taxon>Massarineae</taxon>
        <taxon>Periconiaceae</taxon>
        <taxon>Periconia</taxon>
    </lineage>
</organism>
<sequence>MFKTISRLTIAGMRQVEHRPGNNTTRGYKSQKGKNLGVRVLYEPPTGTVAVVDIVFVHGLTGNAYDTWLHEKSGIHWPSQLLEEDIKDARIMSFGYDADVVRWFSAASVNRVGNHAEALLGALARQRERTDSDDRKIIFVMHSLGGLVVQNALALSRSSREAHLQKIEANTVGLAFLGTPNFGSNLASWANYGTHLLNMVKRTNKDIVNVLEPDSEVLAIIQKRFHELLFMRQSQPIKISCFHEELPQGALGVIVGMESATLPPYPCYPIHASHSDMTKFQDRDCPGYNTVMGELWRWAKAVHNEASRNAASQAGMS</sequence>
<dbReference type="GO" id="GO:0005739">
    <property type="term" value="C:mitochondrion"/>
    <property type="evidence" value="ECO:0007669"/>
    <property type="project" value="UniProtKB-SubCell"/>
</dbReference>
<dbReference type="EMBL" id="KZ805317">
    <property type="protein sequence ID" value="PVI04977.1"/>
    <property type="molecule type" value="Genomic_DNA"/>
</dbReference>
<evidence type="ECO:0000313" key="9">
    <source>
        <dbReference type="EMBL" id="PVI04977.1"/>
    </source>
</evidence>
<evidence type="ECO:0000256" key="4">
    <source>
        <dbReference type="ARBA" id="ARBA00007920"/>
    </source>
</evidence>
<dbReference type="STRING" id="97972.A0A2V1E372"/>
<comment type="similarity">
    <text evidence="4">Belongs to the putative lipase ROG1 family.</text>
</comment>
<dbReference type="GO" id="GO:0016020">
    <property type="term" value="C:membrane"/>
    <property type="evidence" value="ECO:0007669"/>
    <property type="project" value="UniProtKB-SubCell"/>
</dbReference>
<keyword evidence="6" id="KW-0496">Mitochondrion</keyword>
<keyword evidence="10" id="KW-1185">Reference proteome</keyword>
<proteinExistence type="inferred from homology"/>
<dbReference type="InterPro" id="IPR029058">
    <property type="entry name" value="AB_hydrolase_fold"/>
</dbReference>
<evidence type="ECO:0000259" key="8">
    <source>
        <dbReference type="Pfam" id="PF05057"/>
    </source>
</evidence>
<evidence type="ECO:0000256" key="3">
    <source>
        <dbReference type="ARBA" id="ARBA00004370"/>
    </source>
</evidence>
<dbReference type="InterPro" id="IPR052374">
    <property type="entry name" value="SERAC1"/>
</dbReference>
<evidence type="ECO:0000313" key="10">
    <source>
        <dbReference type="Proteomes" id="UP000244855"/>
    </source>
</evidence>
<comment type="subcellular location">
    <subcellularLocation>
        <location evidence="2">Endoplasmic reticulum</location>
    </subcellularLocation>
    <subcellularLocation>
        <location evidence="3">Membrane</location>
    </subcellularLocation>
    <subcellularLocation>
        <location evidence="1">Mitochondrion</location>
    </subcellularLocation>
</comment>
<dbReference type="AlphaFoldDB" id="A0A2V1E372"/>
<gene>
    <name evidence="9" type="ORF">DM02DRAFT_639644</name>
</gene>
<dbReference type="Proteomes" id="UP000244855">
    <property type="component" value="Unassembled WGS sequence"/>
</dbReference>
<evidence type="ECO:0000256" key="5">
    <source>
        <dbReference type="ARBA" id="ARBA00022824"/>
    </source>
</evidence>
<dbReference type="Gene3D" id="3.40.50.1820">
    <property type="entry name" value="alpha/beta hydrolase"/>
    <property type="match status" value="1"/>
</dbReference>
<evidence type="ECO:0000256" key="1">
    <source>
        <dbReference type="ARBA" id="ARBA00004173"/>
    </source>
</evidence>
<evidence type="ECO:0000256" key="6">
    <source>
        <dbReference type="ARBA" id="ARBA00023128"/>
    </source>
</evidence>
<dbReference type="PANTHER" id="PTHR48182">
    <property type="entry name" value="PROTEIN SERAC1"/>
    <property type="match status" value="1"/>
</dbReference>
<dbReference type="OrthoDB" id="427518at2759"/>